<name>B8GFR3_METPE</name>
<dbReference type="eggNOG" id="arCOG04138">
    <property type="taxonomic scope" value="Archaea"/>
</dbReference>
<feature type="transmembrane region" description="Helical" evidence="10">
    <location>
        <begin position="477"/>
        <end position="501"/>
    </location>
</feature>
<protein>
    <recommendedName>
        <fullName evidence="9 10">A-type ATP synthase subunit I</fullName>
    </recommendedName>
</protein>
<evidence type="ECO:0000313" key="12">
    <source>
        <dbReference type="Proteomes" id="UP000002457"/>
    </source>
</evidence>
<keyword evidence="4 10" id="KW-0812">Transmembrane</keyword>
<organism evidence="11 12">
    <name type="scientific">Methanosphaerula palustris (strain ATCC BAA-1556 / DSM 19958 / E1-9c)</name>
    <dbReference type="NCBI Taxonomy" id="521011"/>
    <lineage>
        <taxon>Archaea</taxon>
        <taxon>Methanobacteriati</taxon>
        <taxon>Methanobacteriota</taxon>
        <taxon>Stenosarchaea group</taxon>
        <taxon>Methanomicrobia</taxon>
        <taxon>Methanomicrobiales</taxon>
        <taxon>Methanoregulaceae</taxon>
        <taxon>Methanosphaerula</taxon>
    </lineage>
</organism>
<feature type="transmembrane region" description="Helical" evidence="10">
    <location>
        <begin position="398"/>
        <end position="418"/>
    </location>
</feature>
<dbReference type="Proteomes" id="UP000002457">
    <property type="component" value="Chromosome"/>
</dbReference>
<proteinExistence type="inferred from homology"/>
<evidence type="ECO:0000256" key="6">
    <source>
        <dbReference type="ARBA" id="ARBA00023065"/>
    </source>
</evidence>
<accession>B8GFR3</accession>
<evidence type="ECO:0000256" key="4">
    <source>
        <dbReference type="ARBA" id="ARBA00022692"/>
    </source>
</evidence>
<evidence type="ECO:0000256" key="7">
    <source>
        <dbReference type="ARBA" id="ARBA00023136"/>
    </source>
</evidence>
<dbReference type="HOGENOM" id="CLU_025558_2_1_2"/>
<dbReference type="PANTHER" id="PTHR11629">
    <property type="entry name" value="VACUOLAR PROTON ATPASES"/>
    <property type="match status" value="1"/>
</dbReference>
<keyword evidence="3 10" id="KW-0813">Transport</keyword>
<evidence type="ECO:0000256" key="3">
    <source>
        <dbReference type="ARBA" id="ARBA00022448"/>
    </source>
</evidence>
<keyword evidence="5 10" id="KW-1133">Transmembrane helix</keyword>
<keyword evidence="7 10" id="KW-0472">Membrane</keyword>
<keyword evidence="6 10" id="KW-0406">Ion transport</keyword>
<comment type="function">
    <text evidence="8">Component of the A-type ATP synthase that produces ATP from ADP in the presence of a proton gradient across the membrane.</text>
</comment>
<evidence type="ECO:0000256" key="1">
    <source>
        <dbReference type="ARBA" id="ARBA00004141"/>
    </source>
</evidence>
<feature type="transmembrane region" description="Helical" evidence="10">
    <location>
        <begin position="594"/>
        <end position="617"/>
    </location>
</feature>
<dbReference type="GO" id="GO:0016471">
    <property type="term" value="C:vacuolar proton-transporting V-type ATPase complex"/>
    <property type="evidence" value="ECO:0007669"/>
    <property type="project" value="TreeGrafter"/>
</dbReference>
<sequence length="655" mass="71892">MLRPRSMSRLLVVGAKEQMGTIVAELYRHDLFHIEDFVDQAAPEYEGFKIGMPLAGATEASSELIRLRAAQNAVHIGLDEGDEVQKVSTATIRSQIARDLPAIEEKAEGLVAKRNSLDAQFKEREQRVAELIPFTNVPLDLDLYRGYTVIAPIAGYIGEDIEIPFPHEKYLTGKKGEHFIVVFVEIAHKEETERLLADAGFQPVKIPTDEGAPTEAASRYTQEITSLQSQISTIDHQIESLKAQHATFLQACDEMLSADVERAEAPLRFATTEKTFVAEGWVPSDKVDALTSGLVQVTRGSVYIEELPVDPEKDSVPVKYNNPSFAHPTELLMDVYARPDYREIDPTLMMAIVFPLFFGMILGDVGYGLILLIISYALRKVLKGEGGRQLLDVFRNSCVISIGFGLLNSEFLGFELPWHSITFSRALQIGTTGGEGPAAVPLLVLAVWIGLIHITLGRGISIVNHGNMDHGKHRNKAIIAQTGWLAVMWGIVLMIWSMFPIPLMPDLSGLGQVLLGLNPAGLIGALMILYGIVAIGQESLLDLMELPTIISHVLSYTRLTAVGLSSVAIAMVVNYISIGLIIEPQLKSLSVVGVVLIIVGIVVFLLGHILNIALGILGGGLNSIRLHYVEFFTKFYKGGGKKYNPFGMKRRFTED</sequence>
<dbReference type="GO" id="GO:0007035">
    <property type="term" value="P:vacuolar acidification"/>
    <property type="evidence" value="ECO:0007669"/>
    <property type="project" value="TreeGrafter"/>
</dbReference>
<evidence type="ECO:0000256" key="2">
    <source>
        <dbReference type="ARBA" id="ARBA00009904"/>
    </source>
</evidence>
<dbReference type="Pfam" id="PF01496">
    <property type="entry name" value="V_ATPase_I"/>
    <property type="match status" value="2"/>
</dbReference>
<dbReference type="GO" id="GO:0033179">
    <property type="term" value="C:proton-transporting V-type ATPase, V0 domain"/>
    <property type="evidence" value="ECO:0007669"/>
    <property type="project" value="InterPro"/>
</dbReference>
<feature type="transmembrane region" description="Helical" evidence="10">
    <location>
        <begin position="348"/>
        <end position="378"/>
    </location>
</feature>
<keyword evidence="12" id="KW-1185">Reference proteome</keyword>
<dbReference type="GO" id="GO:0051117">
    <property type="term" value="F:ATPase binding"/>
    <property type="evidence" value="ECO:0007669"/>
    <property type="project" value="TreeGrafter"/>
</dbReference>
<dbReference type="PANTHER" id="PTHR11629:SF63">
    <property type="entry name" value="V-TYPE PROTON ATPASE SUBUNIT A"/>
    <property type="match status" value="1"/>
</dbReference>
<feature type="transmembrane region" description="Helical" evidence="10">
    <location>
        <begin position="556"/>
        <end position="582"/>
    </location>
</feature>
<comment type="subcellular location">
    <subcellularLocation>
        <location evidence="1">Membrane</location>
        <topology evidence="1">Multi-pass membrane protein</topology>
    </subcellularLocation>
</comment>
<dbReference type="AlphaFoldDB" id="B8GFR3"/>
<evidence type="ECO:0000256" key="5">
    <source>
        <dbReference type="ARBA" id="ARBA00022989"/>
    </source>
</evidence>
<dbReference type="STRING" id="521011.Mpal_2682"/>
<dbReference type="OrthoDB" id="85892at2157"/>
<evidence type="ECO:0000313" key="11">
    <source>
        <dbReference type="EMBL" id="ACL17946.1"/>
    </source>
</evidence>
<dbReference type="NCBIfam" id="NF004430">
    <property type="entry name" value="PRK05771.2-4"/>
    <property type="match status" value="1"/>
</dbReference>
<dbReference type="GO" id="GO:0046961">
    <property type="term" value="F:proton-transporting ATPase activity, rotational mechanism"/>
    <property type="evidence" value="ECO:0007669"/>
    <property type="project" value="InterPro"/>
</dbReference>
<evidence type="ECO:0000256" key="8">
    <source>
        <dbReference type="ARBA" id="ARBA00059506"/>
    </source>
</evidence>
<feature type="transmembrane region" description="Helical" evidence="10">
    <location>
        <begin position="438"/>
        <end position="456"/>
    </location>
</feature>
<gene>
    <name evidence="11" type="ordered locus">Mpal_2682</name>
</gene>
<evidence type="ECO:0000256" key="9">
    <source>
        <dbReference type="ARBA" id="ARBA00068671"/>
    </source>
</evidence>
<comment type="similarity">
    <text evidence="2 10">Belongs to the V-ATPase 116 kDa subunit family.</text>
</comment>
<dbReference type="EMBL" id="CP001338">
    <property type="protein sequence ID" value="ACL17946.1"/>
    <property type="molecule type" value="Genomic_DNA"/>
</dbReference>
<dbReference type="KEGG" id="mpl:Mpal_2682"/>
<dbReference type="InterPro" id="IPR002490">
    <property type="entry name" value="V-ATPase_116kDa_su"/>
</dbReference>
<feature type="transmembrane region" description="Helical" evidence="10">
    <location>
        <begin position="513"/>
        <end position="535"/>
    </location>
</feature>
<reference evidence="11 12" key="1">
    <citation type="journal article" date="2015" name="Genome Announc.">
        <title>Complete Genome Sequence of Methanosphaerula palustris E1-9CT, a Hydrogenotrophic Methanogen Isolated from a Minerotrophic Fen Peatland.</title>
        <authorList>
            <person name="Cadillo-Quiroz H."/>
            <person name="Browne P."/>
            <person name="Kyrpides N."/>
            <person name="Woyke T."/>
            <person name="Goodwin L."/>
            <person name="Detter C."/>
            <person name="Yavitt J.B."/>
            <person name="Zinder S.H."/>
        </authorList>
    </citation>
    <scope>NUCLEOTIDE SEQUENCE [LARGE SCALE GENOMIC DNA]</scope>
    <source>
        <strain evidence="12">ATCC BAA-1556 / DSM 19958 / E1-9c</strain>
    </source>
</reference>
<evidence type="ECO:0000256" key="10">
    <source>
        <dbReference type="RuleBase" id="RU361189"/>
    </source>
</evidence>